<name>A0A6S6LYV9_9BACT</name>
<evidence type="ECO:0008006" key="4">
    <source>
        <dbReference type="Google" id="ProtNLM"/>
    </source>
</evidence>
<sequence>MSARDRLRKFGGLALETVASLLLVLSLYWLFMVFLYALFPSGTPLKEMLESRSEELPAKDGAGRTPEAALKSLVRDVRFRRGNSVAWEGAREGMLLYNNDAVQTFDRSGATLSFAPSDRLTIGSNSLVLVTRLNQKVEGEPTAYRVQVEGELQGNLSNEKKLRLEISAAGHLARVASGAARFRVTPNGNASSLAVYAGEVRVQGKDGFVRVPAYHGITLRRGVAAGPAVPLPEVPMLKSDKLLYRFRRLPPKVRFAWSGRAGEYHFQLARDPRFKNLVLDRKLAVPELVTGTLDAGSYFWRVSGITEAREGFFSRTGRCELLQFLRAPELKVDFPPQSAAAGSFTLTGSVEPGARVYVNGVEVPGGGDGGFAHNLVLKSGVNLIRVEAVDQAGNASYASRVIYGTGAGAEGK</sequence>
<dbReference type="RefSeq" id="WP_185244898.1">
    <property type="nucleotide sequence ID" value="NZ_AP023213.1"/>
</dbReference>
<gene>
    <name evidence="2" type="ORF">GEOBRER4_n1572</name>
</gene>
<evidence type="ECO:0000313" key="3">
    <source>
        <dbReference type="Proteomes" id="UP000515472"/>
    </source>
</evidence>
<dbReference type="Proteomes" id="UP000515472">
    <property type="component" value="Chromosome"/>
</dbReference>
<protein>
    <recommendedName>
        <fullName evidence="4">FecR protein domain-containing protein</fullName>
    </recommendedName>
</protein>
<proteinExistence type="predicted"/>
<dbReference type="EMBL" id="AP023213">
    <property type="protein sequence ID" value="BCG46763.1"/>
    <property type="molecule type" value="Genomic_DNA"/>
</dbReference>
<dbReference type="Gene3D" id="2.60.40.10">
    <property type="entry name" value="Immunoglobulins"/>
    <property type="match status" value="2"/>
</dbReference>
<accession>A0A6S6LYV9</accession>
<evidence type="ECO:0000256" key="1">
    <source>
        <dbReference type="SAM" id="Phobius"/>
    </source>
</evidence>
<dbReference type="AlphaFoldDB" id="A0A6S6LYV9"/>
<keyword evidence="1" id="KW-1133">Transmembrane helix</keyword>
<keyword evidence="1" id="KW-0472">Membrane</keyword>
<dbReference type="KEGG" id="gbn:GEOBRER4_15130"/>
<keyword evidence="3" id="KW-1185">Reference proteome</keyword>
<keyword evidence="1" id="KW-0812">Transmembrane</keyword>
<dbReference type="Pfam" id="PF09136">
    <property type="entry name" value="Glucodextran_B"/>
    <property type="match status" value="1"/>
</dbReference>
<feature type="transmembrane region" description="Helical" evidence="1">
    <location>
        <begin position="12"/>
        <end position="39"/>
    </location>
</feature>
<evidence type="ECO:0000313" key="2">
    <source>
        <dbReference type="EMBL" id="BCG46763.1"/>
    </source>
</evidence>
<reference evidence="2 3" key="1">
    <citation type="submission" date="2020-06" db="EMBL/GenBank/DDBJ databases">
        <title>Interaction of electrochemicaly active bacteria, Geobacter bremensis R4 on different carbon anode.</title>
        <authorList>
            <person name="Meng L."/>
            <person name="Yoshida N."/>
        </authorList>
    </citation>
    <scope>NUCLEOTIDE SEQUENCE [LARGE SCALE GENOMIC DNA]</scope>
    <source>
        <strain evidence="2 3">R4</strain>
    </source>
</reference>
<organism evidence="2 3">
    <name type="scientific">Citrifermentans bremense</name>
    <dbReference type="NCBI Taxonomy" id="60035"/>
    <lineage>
        <taxon>Bacteria</taxon>
        <taxon>Pseudomonadati</taxon>
        <taxon>Thermodesulfobacteriota</taxon>
        <taxon>Desulfuromonadia</taxon>
        <taxon>Geobacterales</taxon>
        <taxon>Geobacteraceae</taxon>
        <taxon>Citrifermentans</taxon>
    </lineage>
</organism>
<dbReference type="InterPro" id="IPR013783">
    <property type="entry name" value="Ig-like_fold"/>
</dbReference>